<dbReference type="GO" id="GO:0030488">
    <property type="term" value="P:tRNA methylation"/>
    <property type="evidence" value="ECO:0007669"/>
    <property type="project" value="TreeGrafter"/>
</dbReference>
<evidence type="ECO:0000256" key="10">
    <source>
        <dbReference type="HAMAP-Rule" id="MF_01037"/>
    </source>
</evidence>
<proteinExistence type="inferred from homology"/>
<dbReference type="GO" id="GO:0005829">
    <property type="term" value="C:cytosol"/>
    <property type="evidence" value="ECO:0007669"/>
    <property type="project" value="TreeGrafter"/>
</dbReference>
<protein>
    <recommendedName>
        <fullName evidence="10">Methylenetetrahydrofolate--tRNA-(uracil-5-)-methyltransferase TrmFO</fullName>
        <ecNumber evidence="10">2.1.1.74</ecNumber>
    </recommendedName>
    <alternativeName>
        <fullName evidence="10">Folate-dependent tRNA (uracil-5-)-methyltransferase</fullName>
    </alternativeName>
    <alternativeName>
        <fullName evidence="10">Folate-dependent tRNA(M-5-U54)-methyltransferase</fullName>
    </alternativeName>
</protein>
<comment type="catalytic activity">
    <reaction evidence="10">
        <text>uridine(54) in tRNA + (6R)-5,10-methylene-5,6,7,8-tetrahydrofolate + NADH + H(+) = 5-methyluridine(54) in tRNA + (6S)-5,6,7,8-tetrahydrofolate + NAD(+)</text>
        <dbReference type="Rhea" id="RHEA:16873"/>
        <dbReference type="Rhea" id="RHEA-COMP:10167"/>
        <dbReference type="Rhea" id="RHEA-COMP:10193"/>
        <dbReference type="ChEBI" id="CHEBI:15378"/>
        <dbReference type="ChEBI" id="CHEBI:15636"/>
        <dbReference type="ChEBI" id="CHEBI:57453"/>
        <dbReference type="ChEBI" id="CHEBI:57540"/>
        <dbReference type="ChEBI" id="CHEBI:57945"/>
        <dbReference type="ChEBI" id="CHEBI:65315"/>
        <dbReference type="ChEBI" id="CHEBI:74447"/>
        <dbReference type="EC" id="2.1.1.74"/>
    </reaction>
</comment>
<keyword evidence="4 10" id="KW-0285">Flavoprotein</keyword>
<dbReference type="InterPro" id="IPR036188">
    <property type="entry name" value="FAD/NAD-bd_sf"/>
</dbReference>
<comment type="cofactor">
    <cofactor evidence="1 10">
        <name>FAD</name>
        <dbReference type="ChEBI" id="CHEBI:57692"/>
    </cofactor>
</comment>
<sequence>MARMTNPIHIIGGGMAGCEAAWQAAELGVPVVLHEMRPMVETFAHQTQGLAELVCSNSFRSDDDESNAVGLLHWEMRQAGGLIISTGDRNSLPAGGALAVDRDAFSDEITAKIEAHPLIEIARGEVAGLPPEEWGISIIATGPLTSPAMAEALRAATGEESLAFFDAIAPIVHADSIDLSKAWFQSRYDKGETEEERTAYLNCPMDRDQYEAFIDALLTSDKTEFKEWEKDTPYFDACLPIEVMAERGRETLRWGPMKPVGLTNPHQPDIKAHAIVQLRRENALGTLYNIVGFQTKMKYGAQADVFKSIPGLENAEFARLGGIHRNTFLNSPRLLDTQMRLKSRPDLRFAGQVTGVEGYVESAAMGLLAGRLAAYEKLGVAVEMPPQTTAIGALLGHITGGAEAETFQPMNVNFGLFPPLEAPKKGRRGKKDRKIAYTDRAKLDWAAWLAALPSQ</sequence>
<keyword evidence="9 10" id="KW-0520">NAD</keyword>
<comment type="catalytic activity">
    <reaction evidence="10">
        <text>uridine(54) in tRNA + (6R)-5,10-methylene-5,6,7,8-tetrahydrofolate + NADPH + H(+) = 5-methyluridine(54) in tRNA + (6S)-5,6,7,8-tetrahydrofolate + NADP(+)</text>
        <dbReference type="Rhea" id="RHEA:62372"/>
        <dbReference type="Rhea" id="RHEA-COMP:10167"/>
        <dbReference type="Rhea" id="RHEA-COMP:10193"/>
        <dbReference type="ChEBI" id="CHEBI:15378"/>
        <dbReference type="ChEBI" id="CHEBI:15636"/>
        <dbReference type="ChEBI" id="CHEBI:57453"/>
        <dbReference type="ChEBI" id="CHEBI:57783"/>
        <dbReference type="ChEBI" id="CHEBI:58349"/>
        <dbReference type="ChEBI" id="CHEBI:65315"/>
        <dbReference type="ChEBI" id="CHEBI:74447"/>
        <dbReference type="EC" id="2.1.1.74"/>
    </reaction>
</comment>
<organism evidence="12 13">
    <name type="scientific">Pontivivens marinum</name>
    <dbReference type="NCBI Taxonomy" id="1690039"/>
    <lineage>
        <taxon>Bacteria</taxon>
        <taxon>Pseudomonadati</taxon>
        <taxon>Pseudomonadota</taxon>
        <taxon>Alphaproteobacteria</taxon>
        <taxon>Rhodobacterales</taxon>
        <taxon>Paracoccaceae</taxon>
        <taxon>Pontivivens</taxon>
    </lineage>
</organism>
<feature type="domain" description="MnmG N-terminal" evidence="11">
    <location>
        <begin position="8"/>
        <end position="376"/>
    </location>
</feature>
<dbReference type="InterPro" id="IPR004417">
    <property type="entry name" value="TrmFO"/>
</dbReference>
<dbReference type="PANTHER" id="PTHR11806">
    <property type="entry name" value="GLUCOSE INHIBITED DIVISION PROTEIN A"/>
    <property type="match status" value="1"/>
</dbReference>
<evidence type="ECO:0000256" key="4">
    <source>
        <dbReference type="ARBA" id="ARBA00022630"/>
    </source>
</evidence>
<dbReference type="InterPro" id="IPR002218">
    <property type="entry name" value="MnmG-rel"/>
</dbReference>
<dbReference type="PROSITE" id="PS51257">
    <property type="entry name" value="PROKAR_LIPOPROTEIN"/>
    <property type="match status" value="1"/>
</dbReference>
<keyword evidence="2 10" id="KW-0963">Cytoplasm</keyword>
<dbReference type="Pfam" id="PF01134">
    <property type="entry name" value="GIDA"/>
    <property type="match status" value="1"/>
</dbReference>
<evidence type="ECO:0000256" key="2">
    <source>
        <dbReference type="ARBA" id="ARBA00022490"/>
    </source>
</evidence>
<evidence type="ECO:0000256" key="9">
    <source>
        <dbReference type="ARBA" id="ARBA00023027"/>
    </source>
</evidence>
<dbReference type="SUPFAM" id="SSF51905">
    <property type="entry name" value="FAD/NAD(P)-binding domain"/>
    <property type="match status" value="1"/>
</dbReference>
<evidence type="ECO:0000256" key="5">
    <source>
        <dbReference type="ARBA" id="ARBA00022679"/>
    </source>
</evidence>
<gene>
    <name evidence="10" type="primary">trmFO</name>
    <name evidence="12" type="ORF">SAMN06273572_104130</name>
</gene>
<evidence type="ECO:0000259" key="11">
    <source>
        <dbReference type="Pfam" id="PF01134"/>
    </source>
</evidence>
<evidence type="ECO:0000313" key="12">
    <source>
        <dbReference type="EMBL" id="SOH94431.1"/>
    </source>
</evidence>
<dbReference type="AlphaFoldDB" id="A0A2C9CSB6"/>
<evidence type="ECO:0000256" key="1">
    <source>
        <dbReference type="ARBA" id="ARBA00001974"/>
    </source>
</evidence>
<keyword evidence="8 10" id="KW-0521">NADP</keyword>
<comment type="subcellular location">
    <subcellularLocation>
        <location evidence="10">Cytoplasm</location>
    </subcellularLocation>
</comment>
<keyword evidence="6 10" id="KW-0819">tRNA processing</keyword>
<dbReference type="NCBIfam" id="NF003739">
    <property type="entry name" value="PRK05335.1"/>
    <property type="match status" value="1"/>
</dbReference>
<dbReference type="EC" id="2.1.1.74" evidence="10"/>
<dbReference type="PANTHER" id="PTHR11806:SF2">
    <property type="entry name" value="METHYLENETETRAHYDROFOLATE--TRNA-(URACIL-5-)-METHYLTRANSFERASE TRMFO"/>
    <property type="match status" value="1"/>
</dbReference>
<keyword evidence="5 10" id="KW-0808">Transferase</keyword>
<evidence type="ECO:0000256" key="7">
    <source>
        <dbReference type="ARBA" id="ARBA00022827"/>
    </source>
</evidence>
<keyword evidence="13" id="KW-1185">Reference proteome</keyword>
<dbReference type="GO" id="GO:0002098">
    <property type="term" value="P:tRNA wobble uridine modification"/>
    <property type="evidence" value="ECO:0007669"/>
    <property type="project" value="TreeGrafter"/>
</dbReference>
<evidence type="ECO:0000313" key="13">
    <source>
        <dbReference type="Proteomes" id="UP000220034"/>
    </source>
</evidence>
<dbReference type="GO" id="GO:0050660">
    <property type="term" value="F:flavin adenine dinucleotide binding"/>
    <property type="evidence" value="ECO:0007669"/>
    <property type="project" value="UniProtKB-UniRule"/>
</dbReference>
<evidence type="ECO:0000256" key="8">
    <source>
        <dbReference type="ARBA" id="ARBA00022857"/>
    </source>
</evidence>
<evidence type="ECO:0000256" key="6">
    <source>
        <dbReference type="ARBA" id="ARBA00022694"/>
    </source>
</evidence>
<dbReference type="Gene3D" id="3.50.50.60">
    <property type="entry name" value="FAD/NAD(P)-binding domain"/>
    <property type="match status" value="2"/>
</dbReference>
<name>A0A2C9CSB6_9RHOB</name>
<feature type="binding site" evidence="10">
    <location>
        <begin position="12"/>
        <end position="17"/>
    </location>
    <ligand>
        <name>FAD</name>
        <dbReference type="ChEBI" id="CHEBI:57692"/>
    </ligand>
</feature>
<dbReference type="HAMAP" id="MF_01037">
    <property type="entry name" value="TrmFO"/>
    <property type="match status" value="1"/>
</dbReference>
<dbReference type="Proteomes" id="UP000220034">
    <property type="component" value="Unassembled WGS sequence"/>
</dbReference>
<dbReference type="NCBIfam" id="TIGR00137">
    <property type="entry name" value="gid_trmFO"/>
    <property type="match status" value="1"/>
</dbReference>
<evidence type="ECO:0000256" key="3">
    <source>
        <dbReference type="ARBA" id="ARBA00022603"/>
    </source>
</evidence>
<reference evidence="13" key="1">
    <citation type="submission" date="2017-09" db="EMBL/GenBank/DDBJ databases">
        <authorList>
            <person name="Varghese N."/>
            <person name="Submissions S."/>
        </authorList>
    </citation>
    <scope>NUCLEOTIDE SEQUENCE [LARGE SCALE GENOMIC DNA]</scope>
    <source>
        <strain evidence="13">C7</strain>
    </source>
</reference>
<keyword evidence="3 10" id="KW-0489">Methyltransferase</keyword>
<keyword evidence="7 10" id="KW-0274">FAD</keyword>
<dbReference type="EMBL" id="OCTN01000004">
    <property type="protein sequence ID" value="SOH94431.1"/>
    <property type="molecule type" value="Genomic_DNA"/>
</dbReference>
<accession>A0A2C9CSB6</accession>
<dbReference type="GO" id="GO:0047151">
    <property type="term" value="F:tRNA (uracil(54)-C5)-methyltransferase activity, 5,10-methylenetetrahydrofolate-dependent"/>
    <property type="evidence" value="ECO:0007669"/>
    <property type="project" value="UniProtKB-UniRule"/>
</dbReference>
<dbReference type="InterPro" id="IPR040131">
    <property type="entry name" value="MnmG_N"/>
</dbReference>
<comment type="function">
    <text evidence="10">Catalyzes the folate-dependent formation of 5-methyl-uridine at position 54 (M-5-U54) in all tRNAs.</text>
</comment>
<comment type="similarity">
    <text evidence="10">Belongs to the MnmG family. TrmFO subfamily.</text>
</comment>